<evidence type="ECO:0000256" key="6">
    <source>
        <dbReference type="ARBA" id="ARBA00023136"/>
    </source>
</evidence>
<dbReference type="InterPro" id="IPR002528">
    <property type="entry name" value="MATE_fam"/>
</dbReference>
<dbReference type="GO" id="GO:0042910">
    <property type="term" value="F:xenobiotic transmembrane transporter activity"/>
    <property type="evidence" value="ECO:0007669"/>
    <property type="project" value="InterPro"/>
</dbReference>
<evidence type="ECO:0000256" key="4">
    <source>
        <dbReference type="ARBA" id="ARBA00022692"/>
    </source>
</evidence>
<dbReference type="GO" id="GO:0005886">
    <property type="term" value="C:plasma membrane"/>
    <property type="evidence" value="ECO:0007669"/>
    <property type="project" value="UniProtKB-SubCell"/>
</dbReference>
<feature type="transmembrane region" description="Helical" evidence="7">
    <location>
        <begin position="412"/>
        <end position="435"/>
    </location>
</feature>
<keyword evidence="5 7" id="KW-1133">Transmembrane helix</keyword>
<feature type="transmembrane region" description="Helical" evidence="7">
    <location>
        <begin position="319"/>
        <end position="340"/>
    </location>
</feature>
<dbReference type="KEGG" id="nmy:CJ229_007015"/>
<evidence type="ECO:0000313" key="9">
    <source>
        <dbReference type="Proteomes" id="UP000243626"/>
    </source>
</evidence>
<dbReference type="RefSeq" id="WP_180953389.1">
    <property type="nucleotide sequence ID" value="NZ_CP136964.1"/>
</dbReference>
<dbReference type="AlphaFoldDB" id="A0AAF0YHL8"/>
<feature type="transmembrane region" description="Helical" evidence="7">
    <location>
        <begin position="274"/>
        <end position="299"/>
    </location>
</feature>
<feature type="transmembrane region" description="Helical" evidence="7">
    <location>
        <begin position="352"/>
        <end position="376"/>
    </location>
</feature>
<evidence type="ECO:0000256" key="1">
    <source>
        <dbReference type="ARBA" id="ARBA00004651"/>
    </source>
</evidence>
<name>A0AAF0YHL8_9STAP</name>
<accession>A0AAF0YHL8</accession>
<dbReference type="PANTHER" id="PTHR43549:SF3">
    <property type="entry name" value="MULTIDRUG RESISTANCE PROTEIN YPNP-RELATED"/>
    <property type="match status" value="1"/>
</dbReference>
<dbReference type="GO" id="GO:0015297">
    <property type="term" value="F:antiporter activity"/>
    <property type="evidence" value="ECO:0007669"/>
    <property type="project" value="InterPro"/>
</dbReference>
<keyword evidence="4 7" id="KW-0812">Transmembrane</keyword>
<feature type="transmembrane region" description="Helical" evidence="7">
    <location>
        <begin position="241"/>
        <end position="262"/>
    </location>
</feature>
<organism evidence="8 9">
    <name type="scientific">Nosocomiicoccus massiliensis</name>
    <dbReference type="NCBI Taxonomy" id="1232430"/>
    <lineage>
        <taxon>Bacteria</taxon>
        <taxon>Bacillati</taxon>
        <taxon>Bacillota</taxon>
        <taxon>Bacilli</taxon>
        <taxon>Bacillales</taxon>
        <taxon>Staphylococcaceae</taxon>
        <taxon>Nosocomiicoccus</taxon>
    </lineage>
</organism>
<dbReference type="InterPro" id="IPR052031">
    <property type="entry name" value="Membrane_Transporter-Flippase"/>
</dbReference>
<reference evidence="9" key="1">
    <citation type="submission" date="2017-09" db="EMBL/GenBank/DDBJ databases">
        <title>Bacterial strain isolated from the female urinary microbiota.</title>
        <authorList>
            <person name="Thomas-White K."/>
            <person name="Kumar N."/>
            <person name="Forster S."/>
            <person name="Putonti C."/>
            <person name="Lawley T."/>
            <person name="Wolfe A.J."/>
        </authorList>
    </citation>
    <scope>NUCLEOTIDE SEQUENCE [LARGE SCALE GENOMIC DNA]</scope>
    <source>
        <strain evidence="9">UMB0959</strain>
    </source>
</reference>
<feature type="transmembrane region" description="Helical" evidence="7">
    <location>
        <begin position="91"/>
        <end position="113"/>
    </location>
</feature>
<evidence type="ECO:0000256" key="2">
    <source>
        <dbReference type="ARBA" id="ARBA00022448"/>
    </source>
</evidence>
<protein>
    <submittedName>
        <fullName evidence="8">MATE family efflux transporter</fullName>
    </submittedName>
</protein>
<reference evidence="8 9" key="2">
    <citation type="submission" date="2023-10" db="EMBL/GenBank/DDBJ databases">
        <authorList>
            <person name="Choi B."/>
        </authorList>
    </citation>
    <scope>NUCLEOTIDE SEQUENCE [LARGE SCALE GENOMIC DNA]</scope>
    <source>
        <strain evidence="8 9">UMB0959</strain>
    </source>
</reference>
<evidence type="ECO:0000313" key="8">
    <source>
        <dbReference type="EMBL" id="WOS95838.1"/>
    </source>
</evidence>
<evidence type="ECO:0000256" key="3">
    <source>
        <dbReference type="ARBA" id="ARBA00022475"/>
    </source>
</evidence>
<dbReference type="EMBL" id="CP136964">
    <property type="protein sequence ID" value="WOS95838.1"/>
    <property type="molecule type" value="Genomic_DNA"/>
</dbReference>
<evidence type="ECO:0000256" key="5">
    <source>
        <dbReference type="ARBA" id="ARBA00022989"/>
    </source>
</evidence>
<keyword evidence="9" id="KW-1185">Reference proteome</keyword>
<feature type="transmembrane region" description="Helical" evidence="7">
    <location>
        <begin position="44"/>
        <end position="70"/>
    </location>
</feature>
<feature type="transmembrane region" description="Helical" evidence="7">
    <location>
        <begin position="129"/>
        <end position="149"/>
    </location>
</feature>
<dbReference type="PANTHER" id="PTHR43549">
    <property type="entry name" value="MULTIDRUG RESISTANCE PROTEIN YPNP-RELATED"/>
    <property type="match status" value="1"/>
</dbReference>
<dbReference type="Proteomes" id="UP000243626">
    <property type="component" value="Chromosome"/>
</dbReference>
<gene>
    <name evidence="8" type="ORF">CJ229_007015</name>
</gene>
<comment type="subcellular location">
    <subcellularLocation>
        <location evidence="1">Cell membrane</location>
        <topology evidence="1">Multi-pass membrane protein</topology>
    </subcellularLocation>
</comment>
<feature type="transmembrane region" description="Helical" evidence="7">
    <location>
        <begin position="158"/>
        <end position="180"/>
    </location>
</feature>
<keyword evidence="2" id="KW-0813">Transport</keyword>
<proteinExistence type="predicted"/>
<feature type="transmembrane region" description="Helical" evidence="7">
    <location>
        <begin position="192"/>
        <end position="212"/>
    </location>
</feature>
<evidence type="ECO:0000256" key="7">
    <source>
        <dbReference type="SAM" id="Phobius"/>
    </source>
</evidence>
<keyword evidence="6 7" id="KW-0472">Membrane</keyword>
<feature type="transmembrane region" description="Helical" evidence="7">
    <location>
        <begin position="12"/>
        <end position="32"/>
    </location>
</feature>
<keyword evidence="3" id="KW-1003">Cell membrane</keyword>
<feature type="transmembrane region" description="Helical" evidence="7">
    <location>
        <begin position="388"/>
        <end position="406"/>
    </location>
</feature>
<dbReference type="Pfam" id="PF01554">
    <property type="entry name" value="MatE"/>
    <property type="match status" value="1"/>
</dbReference>
<sequence>MNHSWKKIVKYSLPFTIIGVVEILIVMIDLMWSKIFIDDVQAISAIRIVFSYLLLVEGIGVGFTSALVIYMSQKFHEAQYSKSVNAFNTLFNTNIIIGIVMSILGIICLPLIGKAFQVNDEILSYAQQYVIPMLIGFIILSLANFLILLPRYFNKLKLIYLGLTILIISNIVISPLVVMFFKKLEFNELNAIAWGTVISNFIMLSYLFYMIIYKDRLSLFTTPDRFQFKINFKLIKENGSFIFSQIFNGFTFNFSAFLYLVILSMYPDTAFNVYAMASYIFMIVGIFAQNFSASVIPLVPEYKAKNKISNLKILIRKMITVLLVYTGIASILIVVIVNVADLQLFSGLDIHYFRTFINVYIVPWMIGTIAMIFILVNAGSGDAKGSMYLIISNMYIIVILTLLFMPKMFEDQIIGVFVSLATIQILTFINSISFYKTNRWTKNYFA</sequence>